<organism evidence="9 10">
    <name type="scientific">Scopulibacillus darangshiensis</name>
    <dbReference type="NCBI Taxonomy" id="442528"/>
    <lineage>
        <taxon>Bacteria</taxon>
        <taxon>Bacillati</taxon>
        <taxon>Bacillota</taxon>
        <taxon>Bacilli</taxon>
        <taxon>Bacillales</taxon>
        <taxon>Sporolactobacillaceae</taxon>
        <taxon>Scopulibacillus</taxon>
    </lineage>
</organism>
<feature type="domain" description="Glucose-6-phosphate dehydrogenase NAD-binding" evidence="7">
    <location>
        <begin position="30"/>
        <end position="212"/>
    </location>
</feature>
<feature type="binding site" evidence="6">
    <location>
        <position position="207"/>
    </location>
    <ligand>
        <name>substrate</name>
    </ligand>
</feature>
<dbReference type="Gene3D" id="3.40.50.720">
    <property type="entry name" value="NAD(P)-binding Rossmann-like Domain"/>
    <property type="match status" value="1"/>
</dbReference>
<proteinExistence type="inferred from homology"/>
<feature type="binding site" evidence="6">
    <location>
        <position position="203"/>
    </location>
    <ligand>
        <name>substrate</name>
    </ligand>
</feature>
<dbReference type="PRINTS" id="PR00079">
    <property type="entry name" value="G6PDHDRGNASE"/>
</dbReference>
<comment type="catalytic activity">
    <reaction evidence="6">
        <text>D-glucose 6-phosphate + NADP(+) = 6-phospho-D-glucono-1,5-lactone + NADPH + H(+)</text>
        <dbReference type="Rhea" id="RHEA:15841"/>
        <dbReference type="ChEBI" id="CHEBI:15378"/>
        <dbReference type="ChEBI" id="CHEBI:57783"/>
        <dbReference type="ChEBI" id="CHEBI:57955"/>
        <dbReference type="ChEBI" id="CHEBI:58349"/>
        <dbReference type="ChEBI" id="CHEBI:61548"/>
        <dbReference type="EC" id="1.1.1.49"/>
    </reaction>
</comment>
<dbReference type="GO" id="GO:0050661">
    <property type="term" value="F:NADP binding"/>
    <property type="evidence" value="ECO:0007669"/>
    <property type="project" value="UniProtKB-UniRule"/>
</dbReference>
<feature type="binding site" evidence="6">
    <location>
        <position position="370"/>
    </location>
    <ligand>
        <name>substrate</name>
    </ligand>
</feature>
<feature type="binding site" evidence="6">
    <location>
        <begin position="110"/>
        <end position="111"/>
    </location>
    <ligand>
        <name>NADP(+)</name>
        <dbReference type="ChEBI" id="CHEBI:58349"/>
    </ligand>
</feature>
<dbReference type="GO" id="GO:0005829">
    <property type="term" value="C:cytosol"/>
    <property type="evidence" value="ECO:0007669"/>
    <property type="project" value="TreeGrafter"/>
</dbReference>
<dbReference type="Gene3D" id="3.30.360.10">
    <property type="entry name" value="Dihydrodipicolinate Reductase, domain 2"/>
    <property type="match status" value="1"/>
</dbReference>
<dbReference type="InterPro" id="IPR001282">
    <property type="entry name" value="G6P_DH"/>
</dbReference>
<evidence type="ECO:0000259" key="8">
    <source>
        <dbReference type="Pfam" id="PF02781"/>
    </source>
</evidence>
<feature type="binding site" evidence="6">
    <location>
        <position position="67"/>
    </location>
    <ligand>
        <name>NADP(+)</name>
        <dbReference type="ChEBI" id="CHEBI:58349"/>
    </ligand>
</feature>
<dbReference type="PANTHER" id="PTHR23429">
    <property type="entry name" value="GLUCOSE-6-PHOSPHATE 1-DEHYDROGENASE G6PD"/>
    <property type="match status" value="1"/>
</dbReference>
<dbReference type="PANTHER" id="PTHR23429:SF0">
    <property type="entry name" value="GLUCOSE-6-PHOSPHATE 1-DEHYDROGENASE"/>
    <property type="match status" value="1"/>
</dbReference>
<evidence type="ECO:0000256" key="4">
    <source>
        <dbReference type="ARBA" id="ARBA00023002"/>
    </source>
</evidence>
<dbReference type="InterPro" id="IPR022674">
    <property type="entry name" value="G6P_DH_NAD-bd"/>
</dbReference>
<feature type="binding site" evidence="6">
    <location>
        <position position="365"/>
    </location>
    <ligand>
        <name>substrate</name>
    </ligand>
</feature>
<dbReference type="GO" id="GO:0006006">
    <property type="term" value="P:glucose metabolic process"/>
    <property type="evidence" value="ECO:0007669"/>
    <property type="project" value="UniProtKB-KW"/>
</dbReference>
<feature type="binding site" evidence="6">
    <location>
        <begin position="33"/>
        <end position="40"/>
    </location>
    <ligand>
        <name>NADP(+)</name>
        <dbReference type="ChEBI" id="CHEBI:58349"/>
    </ligand>
</feature>
<feature type="binding site" evidence="6">
    <location>
        <position position="173"/>
    </location>
    <ligand>
        <name>NADP(+)</name>
        <dbReference type="ChEBI" id="CHEBI:58349"/>
    </ligand>
</feature>
<keyword evidence="10" id="KW-1185">Reference proteome</keyword>
<evidence type="ECO:0000313" key="9">
    <source>
        <dbReference type="EMBL" id="TCP20720.1"/>
    </source>
</evidence>
<comment type="function">
    <text evidence="6">Catalyzes the oxidation of glucose 6-phosphate to 6-phosphogluconolactone.</text>
</comment>
<dbReference type="InterPro" id="IPR022675">
    <property type="entry name" value="G6P_DH_C"/>
</dbReference>
<sequence>MGGLTAPQDVKNQSALGDLKTLELDSVTFVLFGATGDLAKRKIYPALYNLFLDEKMPHTFSIVGLGRRDWSDHTFQAHVEKSLQIFSRRSINDSYKMEEFLRVCHYSSLDVKDKKGYDKLLDVIQNQEKEMSIPENRLFYLSVSPEFIDVITSNIKESGLGSSKGWKRLIIEKPFGHDLKSAQVLNEKLSQAFEEKEIYRIDHYLGKPMVQNLEAIESANPVFQALWSNQYISNVQITASETVGVEQRASYYDQTGAIRDMVQNHLLQMLMMTAMHLPKQESVKDVRQEKVRVMESLRPLQKEDVVSNVVRGQYDHGEIYGEPVVGYKEEPEIRDSSTNDTFVSARVLIEDSFWSGVPFYIRTGKRMKEKTTRIVIEFKNPLNELYIDKSEGTSPNLLMIEVSPNSGYSLQINSKNPLNGNKLEPVAINFSSNQENVPEAYELLLYDALRGDPTFFAHWKEVELSWKWVQPILEAFEENNLPLHRYRAGSMGPEAANQLLEMDGFKWR</sequence>
<keyword evidence="3 6" id="KW-0521">NADP</keyword>
<comment type="caution">
    <text evidence="9">The sequence shown here is derived from an EMBL/GenBank/DDBJ whole genome shotgun (WGS) entry which is preliminary data.</text>
</comment>
<keyword evidence="4 6" id="KW-0560">Oxidoreductase</keyword>
<evidence type="ECO:0000313" key="10">
    <source>
        <dbReference type="Proteomes" id="UP000295416"/>
    </source>
</evidence>
<reference evidence="9 10" key="1">
    <citation type="submission" date="2019-03" db="EMBL/GenBank/DDBJ databases">
        <title>Genomic Encyclopedia of Type Strains, Phase IV (KMG-IV): sequencing the most valuable type-strain genomes for metagenomic binning, comparative biology and taxonomic classification.</title>
        <authorList>
            <person name="Goeker M."/>
        </authorList>
    </citation>
    <scope>NUCLEOTIDE SEQUENCE [LARGE SCALE GENOMIC DNA]</scope>
    <source>
        <strain evidence="9 10">DSM 19377</strain>
    </source>
</reference>
<protein>
    <recommendedName>
        <fullName evidence="6">Glucose-6-phosphate 1-dehydrogenase</fullName>
        <shortName evidence="6">G6PD</shortName>
        <ecNumber evidence="6">1.1.1.49</ecNumber>
    </recommendedName>
</protein>
<feature type="active site" description="Proton acceptor" evidence="6">
    <location>
        <position position="265"/>
    </location>
</feature>
<feature type="domain" description="Glucose-6-phosphate dehydrogenase C-terminal" evidence="8">
    <location>
        <begin position="217"/>
        <end position="508"/>
    </location>
</feature>
<dbReference type="Pfam" id="PF02781">
    <property type="entry name" value="G6PD_C"/>
    <property type="match status" value="1"/>
</dbReference>
<dbReference type="PIRSF" id="PIRSF000110">
    <property type="entry name" value="G6PD"/>
    <property type="match status" value="1"/>
</dbReference>
<dbReference type="UniPathway" id="UPA00115">
    <property type="reaction ID" value="UER00408"/>
</dbReference>
<accession>A0A4R2NHD8</accession>
<dbReference type="SUPFAM" id="SSF55347">
    <property type="entry name" value="Glyceraldehyde-3-phosphate dehydrogenase-like, C-terminal domain"/>
    <property type="match status" value="1"/>
</dbReference>
<dbReference type="SUPFAM" id="SSF51735">
    <property type="entry name" value="NAD(P)-binding Rossmann-fold domains"/>
    <property type="match status" value="1"/>
</dbReference>
<dbReference type="GO" id="GO:0009051">
    <property type="term" value="P:pentose-phosphate shunt, oxidative branch"/>
    <property type="evidence" value="ECO:0007669"/>
    <property type="project" value="TreeGrafter"/>
</dbReference>
<dbReference type="HAMAP" id="MF_00966">
    <property type="entry name" value="G6PD"/>
    <property type="match status" value="1"/>
</dbReference>
<feature type="binding site" evidence="6">
    <location>
        <position position="260"/>
    </location>
    <ligand>
        <name>substrate</name>
    </ligand>
</feature>
<dbReference type="Pfam" id="PF00479">
    <property type="entry name" value="G6PD_N"/>
    <property type="match status" value="1"/>
</dbReference>
<comment type="similarity">
    <text evidence="6">Belongs to the glucose-6-phosphate dehydrogenase family.</text>
</comment>
<dbReference type="InterPro" id="IPR036291">
    <property type="entry name" value="NAD(P)-bd_dom_sf"/>
</dbReference>
<keyword evidence="5 6" id="KW-0119">Carbohydrate metabolism</keyword>
<evidence type="ECO:0000256" key="3">
    <source>
        <dbReference type="ARBA" id="ARBA00022857"/>
    </source>
</evidence>
<feature type="binding site" evidence="6">
    <location>
        <position position="241"/>
    </location>
    <ligand>
        <name>substrate</name>
    </ligand>
</feature>
<dbReference type="AlphaFoldDB" id="A0A4R2NHD8"/>
<comment type="pathway">
    <text evidence="1 6">Carbohydrate degradation; pentose phosphate pathway; D-ribulose 5-phosphate from D-glucose 6-phosphate (oxidative stage): step 1/3.</text>
</comment>
<evidence type="ECO:0000256" key="5">
    <source>
        <dbReference type="ARBA" id="ARBA00023277"/>
    </source>
</evidence>
<keyword evidence="2 6" id="KW-0313">Glucose metabolism</keyword>
<dbReference type="GO" id="GO:0004345">
    <property type="term" value="F:glucose-6-phosphate dehydrogenase activity"/>
    <property type="evidence" value="ECO:0007669"/>
    <property type="project" value="UniProtKB-UniRule"/>
</dbReference>
<gene>
    <name evidence="6" type="primary">zwf</name>
    <name evidence="9" type="ORF">EV207_15023</name>
</gene>
<dbReference type="Proteomes" id="UP000295416">
    <property type="component" value="Unassembled WGS sequence"/>
</dbReference>
<dbReference type="EMBL" id="SLXK01000050">
    <property type="protein sequence ID" value="TCP20720.1"/>
    <property type="molecule type" value="Genomic_DNA"/>
</dbReference>
<evidence type="ECO:0000256" key="2">
    <source>
        <dbReference type="ARBA" id="ARBA00022526"/>
    </source>
</evidence>
<dbReference type="NCBIfam" id="TIGR00871">
    <property type="entry name" value="zwf"/>
    <property type="match status" value="1"/>
</dbReference>
<evidence type="ECO:0000259" key="7">
    <source>
        <dbReference type="Pfam" id="PF00479"/>
    </source>
</evidence>
<dbReference type="EC" id="1.1.1.49" evidence="6"/>
<evidence type="ECO:0000256" key="6">
    <source>
        <dbReference type="HAMAP-Rule" id="MF_00966"/>
    </source>
</evidence>
<evidence type="ECO:0000256" key="1">
    <source>
        <dbReference type="ARBA" id="ARBA00004937"/>
    </source>
</evidence>
<name>A0A4R2NHD8_9BACL</name>